<evidence type="ECO:0000313" key="2">
    <source>
        <dbReference type="EMBL" id="BAH56168.1"/>
    </source>
</evidence>
<dbReference type="InterPro" id="IPR011109">
    <property type="entry name" value="DNA_bind_recombinase_dom"/>
</dbReference>
<proteinExistence type="predicted"/>
<geneLocation type="plasmid" evidence="2 3">
    <name>pKNR</name>
</geneLocation>
<feature type="domain" description="Recombinase" evidence="1">
    <location>
        <begin position="20"/>
        <end position="123"/>
    </location>
</feature>
<organism evidence="2 3">
    <name type="scientific">Rhodococcus opacus (strain B4)</name>
    <dbReference type="NCBI Taxonomy" id="632772"/>
    <lineage>
        <taxon>Bacteria</taxon>
        <taxon>Bacillati</taxon>
        <taxon>Actinomycetota</taxon>
        <taxon>Actinomycetes</taxon>
        <taxon>Mycobacteriales</taxon>
        <taxon>Nocardiaceae</taxon>
        <taxon>Rhodococcus</taxon>
    </lineage>
</organism>
<dbReference type="InterPro" id="IPR050639">
    <property type="entry name" value="SSR_resolvase"/>
</dbReference>
<keyword evidence="2" id="KW-0614">Plasmid</keyword>
<dbReference type="InterPro" id="IPR038109">
    <property type="entry name" value="DNA_bind_recomb_sf"/>
</dbReference>
<dbReference type="Gene3D" id="3.90.1750.20">
    <property type="entry name" value="Putative Large Serine Recombinase, Chain B, Domain 2"/>
    <property type="match status" value="1"/>
</dbReference>
<dbReference type="GO" id="GO:0000150">
    <property type="term" value="F:DNA strand exchange activity"/>
    <property type="evidence" value="ECO:0007669"/>
    <property type="project" value="InterPro"/>
</dbReference>
<dbReference type="PANTHER" id="PTHR30461:SF23">
    <property type="entry name" value="DNA RECOMBINASE-RELATED"/>
    <property type="match status" value="1"/>
</dbReference>
<dbReference type="PATRIC" id="fig|632772.20.peg.7649"/>
<dbReference type="KEGG" id="rop:ROP_pKNR-00760"/>
<evidence type="ECO:0000313" key="3">
    <source>
        <dbReference type="Proteomes" id="UP000002212"/>
    </source>
</evidence>
<accession>C1BEC8</accession>
<protein>
    <submittedName>
        <fullName evidence="2">Putative recombinase</fullName>
    </submittedName>
</protein>
<dbReference type="GO" id="GO:0003677">
    <property type="term" value="F:DNA binding"/>
    <property type="evidence" value="ECO:0007669"/>
    <property type="project" value="InterPro"/>
</dbReference>
<evidence type="ECO:0000259" key="1">
    <source>
        <dbReference type="PROSITE" id="PS51737"/>
    </source>
</evidence>
<reference evidence="2 3" key="1">
    <citation type="submission" date="2009-03" db="EMBL/GenBank/DDBJ databases">
        <title>Comparison of the complete genome sequences of Rhodococcus erythropolis PR4 and Rhodococcus opacus B4.</title>
        <authorList>
            <person name="Takarada H."/>
            <person name="Sekine M."/>
            <person name="Hosoyama A."/>
            <person name="Yamada R."/>
            <person name="Fujisawa T."/>
            <person name="Omata S."/>
            <person name="Shimizu A."/>
            <person name="Tsukatani N."/>
            <person name="Tanikawa S."/>
            <person name="Fujita N."/>
            <person name="Harayama S."/>
        </authorList>
    </citation>
    <scope>NUCLEOTIDE SEQUENCE [LARGE SCALE GENOMIC DNA]</scope>
    <source>
        <strain evidence="2 3">B4</strain>
        <plasmid evidence="2 3">pKNR</plasmid>
    </source>
</reference>
<dbReference type="PANTHER" id="PTHR30461">
    <property type="entry name" value="DNA-INVERTASE FROM LAMBDOID PROPHAGE"/>
    <property type="match status" value="1"/>
</dbReference>
<dbReference type="AlphaFoldDB" id="C1BEC8"/>
<dbReference type="HOGENOM" id="CLU_959349_0_0_11"/>
<dbReference type="EMBL" id="AP011118">
    <property type="protein sequence ID" value="BAH56168.1"/>
    <property type="molecule type" value="Genomic_DNA"/>
</dbReference>
<gene>
    <name evidence="2" type="ordered locus">ROP_pKNR-00760</name>
</gene>
<dbReference type="PROSITE" id="PS51737">
    <property type="entry name" value="RECOMBINASE_DNA_BIND"/>
    <property type="match status" value="1"/>
</dbReference>
<sequence>MTGASKQAALDGEWRTRIPMFGYTAHGAAVVESEAAAIREGARSLSSGVSTGEISRRWNTAGLTTREGNPFTSKKVVAVLRNPTYAALSTYRGQIVGAGHWPAIIDEHTHRTVVGILDGRRTAARDRRWQGSGVYLCGKCGSTTHVTASRATHYYVCKESAHLWRRQDTLDAYIDTLVIDRVTAEDMRPVLGKPDNGEEGLLEALYDVTRIDSAFAVQTQWDRLAKSIGADDLRARWEKIGADDLRARWEKIGADRRGAVIALLMTVTILPSPRGRKAFDPNFVRIDWKH</sequence>
<dbReference type="Pfam" id="PF07508">
    <property type="entry name" value="Recombinase"/>
    <property type="match status" value="1"/>
</dbReference>
<name>C1BEC8_RHOOB</name>
<dbReference type="Proteomes" id="UP000002212">
    <property type="component" value="Plasmid pKNR"/>
</dbReference>